<keyword evidence="3" id="KW-1185">Reference proteome</keyword>
<dbReference type="OMA" id="TRHINNT"/>
<dbReference type="eggNOG" id="ENOG502SAM6">
    <property type="taxonomic scope" value="Eukaryota"/>
</dbReference>
<reference evidence="3" key="1">
    <citation type="submission" date="2012-06" db="EMBL/GenBank/DDBJ databases">
        <title>The genome sequence of Coniosporium apollinis CBS 100218.</title>
        <authorList>
            <consortium name="The Broad Institute Genome Sequencing Platform"/>
            <person name="Cuomo C."/>
            <person name="Gorbushina A."/>
            <person name="Noack S."/>
            <person name="Walker B."/>
            <person name="Young S.K."/>
            <person name="Zeng Q."/>
            <person name="Gargeya S."/>
            <person name="Fitzgerald M."/>
            <person name="Haas B."/>
            <person name="Abouelleil A."/>
            <person name="Alvarado L."/>
            <person name="Arachchi H.M."/>
            <person name="Berlin A.M."/>
            <person name="Chapman S.B."/>
            <person name="Goldberg J."/>
            <person name="Griggs A."/>
            <person name="Gujja S."/>
            <person name="Hansen M."/>
            <person name="Howarth C."/>
            <person name="Imamovic A."/>
            <person name="Larimer J."/>
            <person name="McCowan C."/>
            <person name="Montmayeur A."/>
            <person name="Murphy C."/>
            <person name="Neiman D."/>
            <person name="Pearson M."/>
            <person name="Priest M."/>
            <person name="Roberts A."/>
            <person name="Saif S."/>
            <person name="Shea T."/>
            <person name="Sisk P."/>
            <person name="Sykes S."/>
            <person name="Wortman J."/>
            <person name="Nusbaum C."/>
            <person name="Birren B."/>
        </authorList>
    </citation>
    <scope>NUCLEOTIDE SEQUENCE [LARGE SCALE GENOMIC DNA]</scope>
    <source>
        <strain evidence="3">CBS 100218</strain>
    </source>
</reference>
<evidence type="ECO:0000256" key="1">
    <source>
        <dbReference type="SAM" id="MobiDB-lite"/>
    </source>
</evidence>
<dbReference type="AlphaFoldDB" id="R7YMC5"/>
<protein>
    <recommendedName>
        <fullName evidence="4">F-box domain-containing protein</fullName>
    </recommendedName>
</protein>
<dbReference type="Proteomes" id="UP000016924">
    <property type="component" value="Unassembled WGS sequence"/>
</dbReference>
<gene>
    <name evidence="2" type="ORF">W97_02021</name>
</gene>
<dbReference type="EMBL" id="JH767560">
    <property type="protein sequence ID" value="EON62796.1"/>
    <property type="molecule type" value="Genomic_DNA"/>
</dbReference>
<dbReference type="STRING" id="1168221.R7YMC5"/>
<dbReference type="HOGENOM" id="CLU_359407_0_0_1"/>
<organism evidence="2 3">
    <name type="scientific">Coniosporium apollinis (strain CBS 100218)</name>
    <name type="common">Rock-inhabiting black yeast</name>
    <dbReference type="NCBI Taxonomy" id="1168221"/>
    <lineage>
        <taxon>Eukaryota</taxon>
        <taxon>Fungi</taxon>
        <taxon>Dikarya</taxon>
        <taxon>Ascomycota</taxon>
        <taxon>Pezizomycotina</taxon>
        <taxon>Dothideomycetes</taxon>
        <taxon>Dothideomycetes incertae sedis</taxon>
        <taxon>Coniosporium</taxon>
    </lineage>
</organism>
<proteinExistence type="predicted"/>
<dbReference type="GeneID" id="19899332"/>
<evidence type="ECO:0000313" key="2">
    <source>
        <dbReference type="EMBL" id="EON62796.1"/>
    </source>
</evidence>
<feature type="region of interest" description="Disordered" evidence="1">
    <location>
        <begin position="25"/>
        <end position="61"/>
    </location>
</feature>
<dbReference type="OrthoDB" id="2322499at2759"/>
<name>R7YMC5_CONA1</name>
<sequence length="779" mass="88765">MSNRIYERQLDFRVNQQPAKAFDDSLLHAGVQARKRKRGDTEGHGNKKQKQADAGPTKLSARRAVKTEIHADAWHVIFTHCDPSMLFALKSVNREFRKLLDYEGTWKKCRLNNYGEDVPPPPAGLKEYQYLDLLDGQKDCMSCGQKGIRKTYWPFLRRWCKSCFKKKTMKRVDALLHLEAAPNLLDCIIFATTDQFYNYERVGTNGMSGRSIQQHSVCLREDVTRISKEYEVFISSMPTDATLSPEVKEMKKEQWRNQKVSEVQALQRDIETLEAWARQNLSDRSLKIQDVKGQRKAAFVSRALSLEPPITEELLKFMKPFHDAIQINKPFSEKSWTTLRTKLEDRRAAAEAMLAFEKLAKDHDRMNAWQDYQRQRDWHTSEQQERVRKVASEVIRNLEAESAALGPMDYQEFTIRALQEIHSRCEKALPLGVPKNFPAELRQHLLGSVLAIDDAIMLYARDIRPAIDRLPDAPPARQRLFKCPGCMRNDTTHLYQFHDLFKHIRDKHACFASAFDSFWWAGGKDARPLWFAVPWPRNLPLLAKHQKADGKYDPDAVTPYKRPVQITQSSAAGTISAFEGRSAGTLPTSAADESTADRPAGFVGNIVDASRVLRRTPLGPQFRSRIALSYALEKHSSHSIHGASDWSFSTIEDGTGVKYEPLPSIALAEEMIKALAKDGDHDLFNRLCCEACATDRHNATNAFGKNHGATPQSREELVTHYRSAHRHHYGQRMEMRAWTEKLFKLPTGEELWIALTQPAMGVAMAAFDTLFPKNPSSGN</sequence>
<dbReference type="RefSeq" id="XP_007778113.1">
    <property type="nucleotide sequence ID" value="XM_007779923.1"/>
</dbReference>
<evidence type="ECO:0000313" key="3">
    <source>
        <dbReference type="Proteomes" id="UP000016924"/>
    </source>
</evidence>
<evidence type="ECO:0008006" key="4">
    <source>
        <dbReference type="Google" id="ProtNLM"/>
    </source>
</evidence>
<accession>R7YMC5</accession>